<reference evidence="1 2" key="1">
    <citation type="journal article" date="2016" name="Mol. Biol. Evol.">
        <title>Comparative Genomics of Early-Diverging Mushroom-Forming Fungi Provides Insights into the Origins of Lignocellulose Decay Capabilities.</title>
        <authorList>
            <person name="Nagy L.G."/>
            <person name="Riley R."/>
            <person name="Tritt A."/>
            <person name="Adam C."/>
            <person name="Daum C."/>
            <person name="Floudas D."/>
            <person name="Sun H."/>
            <person name="Yadav J.S."/>
            <person name="Pangilinan J."/>
            <person name="Larsson K.H."/>
            <person name="Matsuura K."/>
            <person name="Barry K."/>
            <person name="Labutti K."/>
            <person name="Kuo R."/>
            <person name="Ohm R.A."/>
            <person name="Bhattacharya S.S."/>
            <person name="Shirouzu T."/>
            <person name="Yoshinaga Y."/>
            <person name="Martin F.M."/>
            <person name="Grigoriev I.V."/>
            <person name="Hibbett D.S."/>
        </authorList>
    </citation>
    <scope>NUCLEOTIDE SEQUENCE [LARGE SCALE GENOMIC DNA]</scope>
    <source>
        <strain evidence="1 2">HHB12029</strain>
    </source>
</reference>
<evidence type="ECO:0000313" key="2">
    <source>
        <dbReference type="Proteomes" id="UP000077266"/>
    </source>
</evidence>
<accession>A0A165B8H4</accession>
<dbReference type="AlphaFoldDB" id="A0A165B8H4"/>
<evidence type="ECO:0000313" key="1">
    <source>
        <dbReference type="EMBL" id="KZV80063.1"/>
    </source>
</evidence>
<dbReference type="EMBL" id="KV426525">
    <property type="protein sequence ID" value="KZV80063.1"/>
    <property type="molecule type" value="Genomic_DNA"/>
</dbReference>
<protein>
    <submittedName>
        <fullName evidence="1">Uncharacterized protein</fullName>
    </submittedName>
</protein>
<dbReference type="InParanoid" id="A0A165B8H4"/>
<dbReference type="Proteomes" id="UP000077266">
    <property type="component" value="Unassembled WGS sequence"/>
</dbReference>
<proteinExistence type="predicted"/>
<name>A0A165B8H4_EXIGL</name>
<organism evidence="1 2">
    <name type="scientific">Exidia glandulosa HHB12029</name>
    <dbReference type="NCBI Taxonomy" id="1314781"/>
    <lineage>
        <taxon>Eukaryota</taxon>
        <taxon>Fungi</taxon>
        <taxon>Dikarya</taxon>
        <taxon>Basidiomycota</taxon>
        <taxon>Agaricomycotina</taxon>
        <taxon>Agaricomycetes</taxon>
        <taxon>Auriculariales</taxon>
        <taxon>Exidiaceae</taxon>
        <taxon>Exidia</taxon>
    </lineage>
</organism>
<gene>
    <name evidence="1" type="ORF">EXIGLDRAFT_705909</name>
</gene>
<keyword evidence="2" id="KW-1185">Reference proteome</keyword>
<sequence>MLSLNEVRILQLAVSPCSLRLILPDLPEMAPPLSRVARTTSVHIRDPEDGRSCRLTSHVSIYRSPSQRVFKSFTTVYAILAVLQSGMTALIVSSASLRMPESNRLVEGRISVSSMDFQVHSDPDVKPYECQVSHDSCSSPMLHLLGSSDRLLLGSIIQLHTFNFFSRRL</sequence>